<name>A0A2K8KKE3_9RHOB</name>
<dbReference type="SUPFAM" id="SSF52210">
    <property type="entry name" value="Succinyl-CoA synthetase domains"/>
    <property type="match status" value="1"/>
</dbReference>
<dbReference type="InterPro" id="IPR011761">
    <property type="entry name" value="ATP-grasp"/>
</dbReference>
<keyword evidence="3 4" id="KW-0547">Nucleotide-binding</keyword>
<evidence type="ECO:0000256" key="1">
    <source>
        <dbReference type="ARBA" id="ARBA00022532"/>
    </source>
</evidence>
<dbReference type="Proteomes" id="UP000228948">
    <property type="component" value="Chromosome"/>
</dbReference>
<dbReference type="InterPro" id="IPR013650">
    <property type="entry name" value="ATP-grasp_succ-CoA_synth-type"/>
</dbReference>
<dbReference type="PANTHER" id="PTHR11815">
    <property type="entry name" value="SUCCINYL-COA SYNTHETASE BETA CHAIN"/>
    <property type="match status" value="1"/>
</dbReference>
<dbReference type="KEGG" id="rbg:BG454_18445"/>
<dbReference type="Gene3D" id="3.30.470.20">
    <property type="entry name" value="ATP-grasp fold, B domain"/>
    <property type="match status" value="1"/>
</dbReference>
<dbReference type="Pfam" id="PF08442">
    <property type="entry name" value="ATP-grasp_2"/>
    <property type="match status" value="1"/>
</dbReference>
<dbReference type="SUPFAM" id="SSF56059">
    <property type="entry name" value="Glutathione synthetase ATP-binding domain-like"/>
    <property type="match status" value="1"/>
</dbReference>
<dbReference type="EMBL" id="CP024899">
    <property type="protein sequence ID" value="ATX67548.1"/>
    <property type="molecule type" value="Genomic_DNA"/>
</dbReference>
<dbReference type="InterPro" id="IPR016102">
    <property type="entry name" value="Succinyl-CoA_synth-like"/>
</dbReference>
<evidence type="ECO:0000259" key="5">
    <source>
        <dbReference type="PROSITE" id="PS50975"/>
    </source>
</evidence>
<dbReference type="Gene3D" id="3.40.50.261">
    <property type="entry name" value="Succinyl-CoA synthetase domains"/>
    <property type="match status" value="1"/>
</dbReference>
<keyword evidence="4" id="KW-0067">ATP-binding</keyword>
<dbReference type="InterPro" id="IPR013815">
    <property type="entry name" value="ATP_grasp_subdomain_1"/>
</dbReference>
<feature type="domain" description="ATP-grasp" evidence="5">
    <location>
        <begin position="10"/>
        <end position="218"/>
    </location>
</feature>
<dbReference type="GO" id="GO:0006104">
    <property type="term" value="P:succinyl-CoA metabolic process"/>
    <property type="evidence" value="ECO:0007669"/>
    <property type="project" value="TreeGrafter"/>
</dbReference>
<evidence type="ECO:0000313" key="6">
    <source>
        <dbReference type="EMBL" id="ATX67548.1"/>
    </source>
</evidence>
<dbReference type="PANTHER" id="PTHR11815:SF10">
    <property type="entry name" value="SUCCINATE--COA LIGASE [GDP-FORMING] SUBUNIT BETA, MITOCHONDRIAL"/>
    <property type="match status" value="1"/>
</dbReference>
<dbReference type="InterPro" id="IPR005809">
    <property type="entry name" value="Succ_CoA_ligase-like_bsu"/>
</dbReference>
<organism evidence="6 7">
    <name type="scientific">Roseinatronobacter bogoriensis subsp. barguzinensis</name>
    <dbReference type="NCBI Taxonomy" id="441209"/>
    <lineage>
        <taxon>Bacteria</taxon>
        <taxon>Pseudomonadati</taxon>
        <taxon>Pseudomonadota</taxon>
        <taxon>Alphaproteobacteria</taxon>
        <taxon>Rhodobacterales</taxon>
        <taxon>Paracoccaceae</taxon>
        <taxon>Roseinatronobacter</taxon>
    </lineage>
</organism>
<dbReference type="GO" id="GO:0004775">
    <property type="term" value="F:succinate-CoA ligase (ADP-forming) activity"/>
    <property type="evidence" value="ECO:0007669"/>
    <property type="project" value="TreeGrafter"/>
</dbReference>
<dbReference type="PROSITE" id="PS50975">
    <property type="entry name" value="ATP_GRASP"/>
    <property type="match status" value="1"/>
</dbReference>
<proteinExistence type="predicted"/>
<dbReference type="AlphaFoldDB" id="A0A2K8KKE3"/>
<reference evidence="6 7" key="1">
    <citation type="submission" date="2017-11" db="EMBL/GenBank/DDBJ databases">
        <title>Revised Sequence and Annotation of the Rhodobaca barguzinensis strain alga05 Genome.</title>
        <authorList>
            <person name="Kopejtka K."/>
            <person name="Tomasch J.M."/>
            <person name="Bunk B."/>
            <person name="Koblizek M."/>
        </authorList>
    </citation>
    <scope>NUCLEOTIDE SEQUENCE [LARGE SCALE GENOMIC DNA]</scope>
    <source>
        <strain evidence="7">alga05</strain>
    </source>
</reference>
<gene>
    <name evidence="6" type="ORF">BG454_18445</name>
</gene>
<dbReference type="PIRSF" id="PIRSF001554">
    <property type="entry name" value="SucCS_beta"/>
    <property type="match status" value="1"/>
</dbReference>
<dbReference type="RefSeq" id="WP_071479125.1">
    <property type="nucleotide sequence ID" value="NZ_CP024899.1"/>
</dbReference>
<dbReference type="GO" id="GO:0042709">
    <property type="term" value="C:succinate-CoA ligase complex"/>
    <property type="evidence" value="ECO:0007669"/>
    <property type="project" value="TreeGrafter"/>
</dbReference>
<keyword evidence="7" id="KW-1185">Reference proteome</keyword>
<evidence type="ECO:0000313" key="7">
    <source>
        <dbReference type="Proteomes" id="UP000228948"/>
    </source>
</evidence>
<evidence type="ECO:0000256" key="4">
    <source>
        <dbReference type="PROSITE-ProRule" id="PRU00409"/>
    </source>
</evidence>
<dbReference type="GO" id="GO:0005524">
    <property type="term" value="F:ATP binding"/>
    <property type="evidence" value="ECO:0007669"/>
    <property type="project" value="UniProtKB-UniRule"/>
</dbReference>
<evidence type="ECO:0000256" key="2">
    <source>
        <dbReference type="ARBA" id="ARBA00022598"/>
    </source>
</evidence>
<dbReference type="Gene3D" id="3.30.1490.20">
    <property type="entry name" value="ATP-grasp fold, A domain"/>
    <property type="match status" value="1"/>
</dbReference>
<dbReference type="GO" id="GO:0006099">
    <property type="term" value="P:tricarboxylic acid cycle"/>
    <property type="evidence" value="ECO:0007669"/>
    <property type="project" value="UniProtKB-KW"/>
</dbReference>
<dbReference type="OrthoDB" id="9802602at2"/>
<accession>A0A2K8KKE3</accession>
<dbReference type="GO" id="GO:0046872">
    <property type="term" value="F:metal ion binding"/>
    <property type="evidence" value="ECO:0007669"/>
    <property type="project" value="InterPro"/>
</dbReference>
<protein>
    <recommendedName>
        <fullName evidence="5">ATP-grasp domain-containing protein</fullName>
    </recommendedName>
</protein>
<keyword evidence="2" id="KW-0436">Ligase</keyword>
<evidence type="ECO:0000256" key="3">
    <source>
        <dbReference type="ARBA" id="ARBA00022741"/>
    </source>
</evidence>
<dbReference type="STRING" id="441209.GCA_001870665_03351"/>
<keyword evidence="1" id="KW-0816">Tricarboxylic acid cycle</keyword>
<sequence length="396" mass="43004">MRYLTEDIGKQILRKTGLPVPNGFRAETPQAAADAAEQLGGQAVVKALVPTGRRGKANAVRLTDTPAEARKAAEDLLDATINGHLCKAVYVEERVDIASELYLSFILEDYPPRILASTEGGVEIETVHQNRPEAIITATIDPLKGLPVWDAINIWERAGLPSAQLPAVAKVTAALQTVFERNKGIMLELNPLVIDSNGRVSLVGAMMAIEDDTMAEVNEDTPRTDREMREDRVRKVSRELPGGMVRYTELDGNIGMFVGGGGAGLHQHDLILAAGGRPANHTDASTQNPDKVRELIDVILDNPQVKSLFISWHYQQMAQIDKRVIPALEALTARGIDAREFPVVIRMFGQGEEAARSAAAAIPGVHYLPHGAPMTDGIDLIVRLTAKARSQTQMEV</sequence>